<dbReference type="EMBL" id="JAPQKP010000003">
    <property type="protein sequence ID" value="KAJ5200309.1"/>
    <property type="molecule type" value="Genomic_DNA"/>
</dbReference>
<comment type="caution">
    <text evidence="11">The sequence shown here is derived from an EMBL/GenBank/DDBJ whole genome shotgun (WGS) entry which is preliminary data.</text>
</comment>
<evidence type="ECO:0000256" key="4">
    <source>
        <dbReference type="ARBA" id="ARBA00023015"/>
    </source>
</evidence>
<proteinExistence type="inferred from homology"/>
<feature type="coiled-coil region" evidence="9">
    <location>
        <begin position="228"/>
        <end position="268"/>
    </location>
</feature>
<evidence type="ECO:0000256" key="6">
    <source>
        <dbReference type="ARBA" id="ARBA00023163"/>
    </source>
</evidence>
<reference evidence="11" key="1">
    <citation type="submission" date="2022-11" db="EMBL/GenBank/DDBJ databases">
        <authorList>
            <person name="Petersen C."/>
        </authorList>
    </citation>
    <scope>NUCLEOTIDE SEQUENCE</scope>
    <source>
        <strain evidence="11">IBT 16849</strain>
    </source>
</reference>
<keyword evidence="6" id="KW-0804">Transcription</keyword>
<evidence type="ECO:0000256" key="3">
    <source>
        <dbReference type="ARBA" id="ARBA00022980"/>
    </source>
</evidence>
<dbReference type="Pfam" id="PF12829">
    <property type="entry name" value="Mhr1"/>
    <property type="match status" value="1"/>
</dbReference>
<keyword evidence="12" id="KW-1185">Reference proteome</keyword>
<sequence length="333" mass="38391">MASNVKSFQKVLDSTALAATKFIRRPPIDPATPIQGKPRVPGSNAFREHQDKEGRRLQRALNSVTHGKNIFVYNNIRTKQVVYSLTRYLEKTNLIKQCVYHGKKTVPATVRKDMWVPYFSVHFNEAQVGLNVYNHLRQFALLRQLSPPKEMITVTKEYLDSKRPADLRDQKQWDKENMGRLGQIMMKKERAYALMNQKATAVADVAFVLQKHKEHILEGVPESAKGGYKTVKARKRRREALLQEAERAKEYENQVASLEEQLQVDISTDHNTPEEGSVKILWQDAYDAQCAKTWPDYVEHGQLRWTRNHMVGQEYLPVTKEEIIADGSFEQVA</sequence>
<dbReference type="Proteomes" id="UP001150879">
    <property type="component" value="Unassembled WGS sequence"/>
</dbReference>
<dbReference type="PANTHER" id="PTHR28184">
    <property type="entry name" value="MITOCHONDRIAL HOMOLOGOUS RECOMBINATION PROTEIN 1"/>
    <property type="match status" value="1"/>
</dbReference>
<dbReference type="GO" id="GO:0005739">
    <property type="term" value="C:mitochondrion"/>
    <property type="evidence" value="ECO:0007669"/>
    <property type="project" value="UniProtKB-SubCell"/>
</dbReference>
<comment type="subcellular location">
    <subcellularLocation>
        <location evidence="1">Mitochondrion</location>
    </subcellularLocation>
</comment>
<dbReference type="PANTHER" id="PTHR28184:SF1">
    <property type="entry name" value="LARGE RIBOSOMAL SUBUNIT PROTEIN ML67"/>
    <property type="match status" value="1"/>
</dbReference>
<dbReference type="OrthoDB" id="5333655at2759"/>
<dbReference type="GO" id="GO:0000150">
    <property type="term" value="F:DNA strand exchange activity"/>
    <property type="evidence" value="ECO:0007669"/>
    <property type="project" value="InterPro"/>
</dbReference>
<keyword evidence="5" id="KW-0496">Mitochondrion</keyword>
<dbReference type="GO" id="GO:0003697">
    <property type="term" value="F:single-stranded DNA binding"/>
    <property type="evidence" value="ECO:0007669"/>
    <property type="project" value="InterPro"/>
</dbReference>
<keyword evidence="3" id="KW-0689">Ribosomal protein</keyword>
<gene>
    <name evidence="11" type="ORF">N7472_005513</name>
</gene>
<evidence type="ECO:0000256" key="8">
    <source>
        <dbReference type="ARBA" id="ARBA00035185"/>
    </source>
</evidence>
<keyword evidence="7" id="KW-0687">Ribonucleoprotein</keyword>
<dbReference type="AlphaFoldDB" id="A0A9W9JNU2"/>
<dbReference type="GO" id="GO:0005840">
    <property type="term" value="C:ribosome"/>
    <property type="evidence" value="ECO:0007669"/>
    <property type="project" value="UniProtKB-KW"/>
</dbReference>
<reference evidence="11" key="2">
    <citation type="journal article" date="2023" name="IMA Fungus">
        <title>Comparative genomic study of the Penicillium genus elucidates a diverse pangenome and 15 lateral gene transfer events.</title>
        <authorList>
            <person name="Petersen C."/>
            <person name="Sorensen T."/>
            <person name="Nielsen M.R."/>
            <person name="Sondergaard T.E."/>
            <person name="Sorensen J.L."/>
            <person name="Fitzpatrick D.A."/>
            <person name="Frisvad J.C."/>
            <person name="Nielsen K.L."/>
        </authorList>
    </citation>
    <scope>NUCLEOTIDE SEQUENCE</scope>
    <source>
        <strain evidence="11">IBT 16849</strain>
    </source>
</reference>
<evidence type="ECO:0000256" key="5">
    <source>
        <dbReference type="ARBA" id="ARBA00023128"/>
    </source>
</evidence>
<protein>
    <recommendedName>
        <fullName evidence="8">Large ribosomal subunit protein mL67</fullName>
    </recommendedName>
</protein>
<evidence type="ECO:0000256" key="2">
    <source>
        <dbReference type="ARBA" id="ARBA00010741"/>
    </source>
</evidence>
<name>A0A9W9JNU2_9EURO</name>
<evidence type="ECO:0000256" key="10">
    <source>
        <dbReference type="SAM" id="MobiDB-lite"/>
    </source>
</evidence>
<dbReference type="InterPro" id="IPR024629">
    <property type="entry name" value="Ribosomal_mL67"/>
</dbReference>
<evidence type="ECO:0000256" key="1">
    <source>
        <dbReference type="ARBA" id="ARBA00004173"/>
    </source>
</evidence>
<comment type="similarity">
    <text evidence="2">Belongs to the mitochondrion-specific ribosomal protein mL67 family.</text>
</comment>
<feature type="region of interest" description="Disordered" evidence="10">
    <location>
        <begin position="27"/>
        <end position="52"/>
    </location>
</feature>
<keyword evidence="9" id="KW-0175">Coiled coil</keyword>
<dbReference type="GO" id="GO:0003735">
    <property type="term" value="F:structural constituent of ribosome"/>
    <property type="evidence" value="ECO:0007669"/>
    <property type="project" value="TreeGrafter"/>
</dbReference>
<evidence type="ECO:0000256" key="9">
    <source>
        <dbReference type="SAM" id="Coils"/>
    </source>
</evidence>
<evidence type="ECO:0000313" key="12">
    <source>
        <dbReference type="Proteomes" id="UP001150879"/>
    </source>
</evidence>
<organism evidence="11 12">
    <name type="scientific">Penicillium cf. griseofulvum</name>
    <dbReference type="NCBI Taxonomy" id="2972120"/>
    <lineage>
        <taxon>Eukaryota</taxon>
        <taxon>Fungi</taxon>
        <taxon>Dikarya</taxon>
        <taxon>Ascomycota</taxon>
        <taxon>Pezizomycotina</taxon>
        <taxon>Eurotiomycetes</taxon>
        <taxon>Eurotiomycetidae</taxon>
        <taxon>Eurotiales</taxon>
        <taxon>Aspergillaceae</taxon>
        <taxon>Penicillium</taxon>
    </lineage>
</organism>
<evidence type="ECO:0000256" key="7">
    <source>
        <dbReference type="ARBA" id="ARBA00023274"/>
    </source>
</evidence>
<keyword evidence="4" id="KW-0805">Transcription regulation</keyword>
<accession>A0A9W9JNU2</accession>
<evidence type="ECO:0000313" key="11">
    <source>
        <dbReference type="EMBL" id="KAJ5200309.1"/>
    </source>
</evidence>
<dbReference type="GO" id="GO:1990904">
    <property type="term" value="C:ribonucleoprotein complex"/>
    <property type="evidence" value="ECO:0007669"/>
    <property type="project" value="UniProtKB-KW"/>
</dbReference>